<dbReference type="STRING" id="341036.SAMN05660649_02481"/>
<gene>
    <name evidence="15" type="ORF">SAMN05660649_02481</name>
</gene>
<feature type="transmembrane region" description="Helical" evidence="13">
    <location>
        <begin position="95"/>
        <end position="118"/>
    </location>
</feature>
<dbReference type="GO" id="GO:0005886">
    <property type="term" value="C:plasma membrane"/>
    <property type="evidence" value="ECO:0007669"/>
    <property type="project" value="UniProtKB-SubCell"/>
</dbReference>
<evidence type="ECO:0000256" key="7">
    <source>
        <dbReference type="ARBA" id="ARBA00022989"/>
    </source>
</evidence>
<dbReference type="GO" id="GO:0015386">
    <property type="term" value="F:potassium:proton antiporter activity"/>
    <property type="evidence" value="ECO:0007669"/>
    <property type="project" value="TreeGrafter"/>
</dbReference>
<feature type="transmembrane region" description="Helical" evidence="13">
    <location>
        <begin position="124"/>
        <end position="147"/>
    </location>
</feature>
<proteinExistence type="inferred from homology"/>
<dbReference type="Proteomes" id="UP000199337">
    <property type="component" value="Unassembled WGS sequence"/>
</dbReference>
<dbReference type="Pfam" id="PF00999">
    <property type="entry name" value="Na_H_Exchanger"/>
    <property type="match status" value="1"/>
</dbReference>
<feature type="transmembrane region" description="Helical" evidence="13">
    <location>
        <begin position="248"/>
        <end position="264"/>
    </location>
</feature>
<keyword evidence="4" id="KW-0050">Antiport</keyword>
<accession>A0A1I2UA42</accession>
<dbReference type="GO" id="GO:0051453">
    <property type="term" value="P:regulation of intracellular pH"/>
    <property type="evidence" value="ECO:0007669"/>
    <property type="project" value="TreeGrafter"/>
</dbReference>
<dbReference type="GO" id="GO:0015385">
    <property type="term" value="F:sodium:proton antiporter activity"/>
    <property type="evidence" value="ECO:0007669"/>
    <property type="project" value="InterPro"/>
</dbReference>
<dbReference type="PANTHER" id="PTHR10110:SF195">
    <property type="entry name" value="NA(+)_H(+) ANTIPORTER NHAS2"/>
    <property type="match status" value="1"/>
</dbReference>
<dbReference type="InterPro" id="IPR006153">
    <property type="entry name" value="Cation/H_exchanger_TM"/>
</dbReference>
<dbReference type="GO" id="GO:0098719">
    <property type="term" value="P:sodium ion import across plasma membrane"/>
    <property type="evidence" value="ECO:0007669"/>
    <property type="project" value="TreeGrafter"/>
</dbReference>
<evidence type="ECO:0000256" key="10">
    <source>
        <dbReference type="ARBA" id="ARBA00023136"/>
    </source>
</evidence>
<keyword evidence="10 13" id="KW-0472">Membrane</keyword>
<feature type="domain" description="Cation/H+ exchanger transmembrane" evidence="14">
    <location>
        <begin position="15"/>
        <end position="395"/>
    </location>
</feature>
<dbReference type="AlphaFoldDB" id="A0A1I2UA42"/>
<evidence type="ECO:0000256" key="11">
    <source>
        <dbReference type="ARBA" id="ARBA00023201"/>
    </source>
</evidence>
<reference evidence="16" key="1">
    <citation type="submission" date="2016-10" db="EMBL/GenBank/DDBJ databases">
        <authorList>
            <person name="Varghese N."/>
            <person name="Submissions S."/>
        </authorList>
    </citation>
    <scope>NUCLEOTIDE SEQUENCE [LARGE SCALE GENOMIC DNA]</scope>
    <source>
        <strain evidence="16">DSM 17038</strain>
    </source>
</reference>
<feature type="transmembrane region" description="Helical" evidence="13">
    <location>
        <begin position="62"/>
        <end position="83"/>
    </location>
</feature>
<evidence type="ECO:0000256" key="6">
    <source>
        <dbReference type="ARBA" id="ARBA00022692"/>
    </source>
</evidence>
<evidence type="ECO:0000256" key="4">
    <source>
        <dbReference type="ARBA" id="ARBA00022449"/>
    </source>
</evidence>
<feature type="transmembrane region" description="Helical" evidence="13">
    <location>
        <begin position="371"/>
        <end position="395"/>
    </location>
</feature>
<comment type="subcellular location">
    <subcellularLocation>
        <location evidence="1">Cell membrane</location>
        <topology evidence="1">Multi-pass membrane protein</topology>
    </subcellularLocation>
</comment>
<evidence type="ECO:0000313" key="15">
    <source>
        <dbReference type="EMBL" id="SFG71666.1"/>
    </source>
</evidence>
<keyword evidence="8" id="KW-0915">Sodium</keyword>
<keyword evidence="9" id="KW-0406">Ion transport</keyword>
<evidence type="ECO:0000256" key="9">
    <source>
        <dbReference type="ARBA" id="ARBA00023065"/>
    </source>
</evidence>
<evidence type="ECO:0000256" key="5">
    <source>
        <dbReference type="ARBA" id="ARBA00022475"/>
    </source>
</evidence>
<evidence type="ECO:0000313" key="16">
    <source>
        <dbReference type="Proteomes" id="UP000199337"/>
    </source>
</evidence>
<dbReference type="Gene3D" id="6.10.140.1330">
    <property type="match status" value="1"/>
</dbReference>
<evidence type="ECO:0000256" key="13">
    <source>
        <dbReference type="SAM" id="Phobius"/>
    </source>
</evidence>
<comment type="similarity">
    <text evidence="2">Belongs to the monovalent cation:proton antiporter 1 (CPA1) transporter (TC 2.A.36) family.</text>
</comment>
<dbReference type="RefSeq" id="WP_092471677.1">
    <property type="nucleotide sequence ID" value="NZ_FOOX01000008.1"/>
</dbReference>
<feature type="transmembrane region" description="Helical" evidence="13">
    <location>
        <begin position="30"/>
        <end position="50"/>
    </location>
</feature>
<keyword evidence="16" id="KW-1185">Reference proteome</keyword>
<sequence length="520" mass="56583">MIEHSIEMILILMAISIGVTAIAKKLNKPYPIALVLIGAVIGVIPAWGVLDQLRDYFASDEVFRTAIIAVFLPALLGEASLKLSFEHVRENRGPIIILAFGGTLIAYLVTGGLAHWALNLPLQTALVFGALMAATDPVSVISVFKSLGVNRRLAVIMEGESLINDGVAVVLFKISAYSLASMVAMGPWGIAAGLTEFFKVAAGGMVVGLAMGFILSQLFKYYDDYPLEIAFSVVLFYGAYFVSEYLHVSGVIAVVAAGLVLGNYGKDVGMTPTTRLSISVFWDIITLVANSLVFILVGLEISRINMADHASFIATGILLVVLGRAAAVYLTTSRLKMPCTWKHILNWGGLKGSLSLALALSLPLGTSGREMLIAMTFGVVFFSLVVQGTTISPFIRLLGLQKTVRGLSEYEHLSFELQQALAADKELVRMRAGGRVSPVVFDRLRKENSDRIARVNEELAALYQKNPELLQEQEYTVRKKLLYAEHQAVEKLLGEGVLNEETGEDRKKLVLERMETLKGK</sequence>
<evidence type="ECO:0000256" key="2">
    <source>
        <dbReference type="ARBA" id="ARBA00007367"/>
    </source>
</evidence>
<feature type="coiled-coil region" evidence="12">
    <location>
        <begin position="445"/>
        <end position="472"/>
    </location>
</feature>
<name>A0A1I2UA42_9FIRM</name>
<feature type="transmembrane region" description="Helical" evidence="13">
    <location>
        <begin position="311"/>
        <end position="332"/>
    </location>
</feature>
<dbReference type="InterPro" id="IPR018422">
    <property type="entry name" value="Cation/H_exchanger_CPA1"/>
</dbReference>
<feature type="transmembrane region" description="Helical" evidence="13">
    <location>
        <begin position="197"/>
        <end position="218"/>
    </location>
</feature>
<protein>
    <submittedName>
        <fullName evidence="15">Monovalent cation:H+ antiporter, CPA1 family</fullName>
    </submittedName>
</protein>
<keyword evidence="6 13" id="KW-0812">Transmembrane</keyword>
<feature type="transmembrane region" description="Helical" evidence="13">
    <location>
        <begin position="167"/>
        <end position="191"/>
    </location>
</feature>
<evidence type="ECO:0000259" key="14">
    <source>
        <dbReference type="Pfam" id="PF00999"/>
    </source>
</evidence>
<keyword evidence="5" id="KW-1003">Cell membrane</keyword>
<dbReference type="EMBL" id="FOOX01000008">
    <property type="protein sequence ID" value="SFG71666.1"/>
    <property type="molecule type" value="Genomic_DNA"/>
</dbReference>
<dbReference type="PANTHER" id="PTHR10110">
    <property type="entry name" value="SODIUM/HYDROGEN EXCHANGER"/>
    <property type="match status" value="1"/>
</dbReference>
<organism evidence="15 16">
    <name type="scientific">Desulfotruncus arcticus DSM 17038</name>
    <dbReference type="NCBI Taxonomy" id="1121424"/>
    <lineage>
        <taxon>Bacteria</taxon>
        <taxon>Bacillati</taxon>
        <taxon>Bacillota</taxon>
        <taxon>Clostridia</taxon>
        <taxon>Eubacteriales</taxon>
        <taxon>Desulfallaceae</taxon>
        <taxon>Desulfotruncus</taxon>
    </lineage>
</organism>
<feature type="transmembrane region" description="Helical" evidence="13">
    <location>
        <begin position="276"/>
        <end position="299"/>
    </location>
</feature>
<keyword evidence="7 13" id="KW-1133">Transmembrane helix</keyword>
<keyword evidence="11" id="KW-0739">Sodium transport</keyword>
<evidence type="ECO:0000256" key="3">
    <source>
        <dbReference type="ARBA" id="ARBA00022448"/>
    </source>
</evidence>
<evidence type="ECO:0000256" key="12">
    <source>
        <dbReference type="SAM" id="Coils"/>
    </source>
</evidence>
<keyword evidence="12" id="KW-0175">Coiled coil</keyword>
<feature type="transmembrane region" description="Helical" evidence="13">
    <location>
        <begin position="6"/>
        <end position="23"/>
    </location>
</feature>
<feature type="transmembrane region" description="Helical" evidence="13">
    <location>
        <begin position="344"/>
        <end position="365"/>
    </location>
</feature>
<feature type="transmembrane region" description="Helical" evidence="13">
    <location>
        <begin position="225"/>
        <end position="242"/>
    </location>
</feature>
<evidence type="ECO:0000256" key="1">
    <source>
        <dbReference type="ARBA" id="ARBA00004651"/>
    </source>
</evidence>
<keyword evidence="3" id="KW-0813">Transport</keyword>
<evidence type="ECO:0000256" key="8">
    <source>
        <dbReference type="ARBA" id="ARBA00023053"/>
    </source>
</evidence>
<dbReference type="OrthoDB" id="9809206at2"/>